<evidence type="ECO:0000313" key="8">
    <source>
        <dbReference type="Proteomes" id="UP000576152"/>
    </source>
</evidence>
<feature type="domain" description="DNA-binding protein H-NS-like C-terminal" evidence="6">
    <location>
        <begin position="63"/>
        <end position="108"/>
    </location>
</feature>
<dbReference type="RefSeq" id="WP_183474891.1">
    <property type="nucleotide sequence ID" value="NZ_JACIBX010000014.1"/>
</dbReference>
<dbReference type="GO" id="GO:0003677">
    <property type="term" value="F:DNA binding"/>
    <property type="evidence" value="ECO:0007669"/>
    <property type="project" value="UniProtKB-KW"/>
</dbReference>
<organism evidence="7 8">
    <name type="scientific">Limimaricola variabilis</name>
    <dbReference type="NCBI Taxonomy" id="1492771"/>
    <lineage>
        <taxon>Bacteria</taxon>
        <taxon>Pseudomonadati</taxon>
        <taxon>Pseudomonadota</taxon>
        <taxon>Alphaproteobacteria</taxon>
        <taxon>Rhodobacterales</taxon>
        <taxon>Paracoccaceae</taxon>
        <taxon>Limimaricola</taxon>
    </lineage>
</organism>
<feature type="region of interest" description="Disordered" evidence="5">
    <location>
        <begin position="59"/>
        <end position="92"/>
    </location>
</feature>
<dbReference type="InterPro" id="IPR027444">
    <property type="entry name" value="H-NS_C_dom"/>
</dbReference>
<evidence type="ECO:0000256" key="4">
    <source>
        <dbReference type="ARBA" id="ARBA00023125"/>
    </source>
</evidence>
<accession>A0ABR6HSM7</accession>
<evidence type="ECO:0000256" key="2">
    <source>
        <dbReference type="ARBA" id="ARBA00010610"/>
    </source>
</evidence>
<proteinExistence type="inferred from homology"/>
<gene>
    <name evidence="7" type="ORF">FHS00_003017</name>
</gene>
<keyword evidence="8" id="KW-1185">Reference proteome</keyword>
<dbReference type="EMBL" id="JACIBX010000014">
    <property type="protein sequence ID" value="MBB3713413.1"/>
    <property type="molecule type" value="Genomic_DNA"/>
</dbReference>
<evidence type="ECO:0000256" key="1">
    <source>
        <dbReference type="ARBA" id="ARBA00004453"/>
    </source>
</evidence>
<evidence type="ECO:0000256" key="3">
    <source>
        <dbReference type="ARBA" id="ARBA00022490"/>
    </source>
</evidence>
<dbReference type="Gene3D" id="4.10.430.10">
    <property type="entry name" value="Histone-like protein H-NS, C-terminal domain"/>
    <property type="match status" value="1"/>
</dbReference>
<dbReference type="Proteomes" id="UP000576152">
    <property type="component" value="Unassembled WGS sequence"/>
</dbReference>
<evidence type="ECO:0000256" key="5">
    <source>
        <dbReference type="SAM" id="MobiDB-lite"/>
    </source>
</evidence>
<comment type="subcellular location">
    <subcellularLocation>
        <location evidence="1">Cytoplasm</location>
        <location evidence="1">Nucleoid</location>
    </subcellularLocation>
</comment>
<sequence length="118" mass="12962">MADVDLDSMELGELKELQKSVEKAISNYHDRKRAEARAAAEAAVREFGYSLDEVIALKGTKGKSSKSGAPAKYRNPEDPTQSWSGRGRQPQWMKDAIENGANRDDFLIERLNGGHAAG</sequence>
<dbReference type="Pfam" id="PF00816">
    <property type="entry name" value="Histone_HNS"/>
    <property type="match status" value="1"/>
</dbReference>
<reference evidence="7 8" key="1">
    <citation type="submission" date="2020-08" db="EMBL/GenBank/DDBJ databases">
        <title>Genomic Encyclopedia of Type Strains, Phase III (KMG-III): the genomes of soil and plant-associated and newly described type strains.</title>
        <authorList>
            <person name="Whitman W."/>
        </authorList>
    </citation>
    <scope>NUCLEOTIDE SEQUENCE [LARGE SCALE GENOMIC DNA]</scope>
    <source>
        <strain evidence="7 8">CECT 8572</strain>
    </source>
</reference>
<keyword evidence="4 7" id="KW-0238">DNA-binding</keyword>
<dbReference type="PANTHER" id="PTHR38097:SF2">
    <property type="entry name" value="DNA-BINDING PROTEIN STPA"/>
    <property type="match status" value="1"/>
</dbReference>
<dbReference type="SMART" id="SM00528">
    <property type="entry name" value="HNS"/>
    <property type="match status" value="1"/>
</dbReference>
<dbReference type="PANTHER" id="PTHR38097">
    <property type="match status" value="1"/>
</dbReference>
<evidence type="ECO:0000259" key="6">
    <source>
        <dbReference type="SMART" id="SM00528"/>
    </source>
</evidence>
<dbReference type="InterPro" id="IPR037150">
    <property type="entry name" value="H-NS_C_dom_sf"/>
</dbReference>
<evidence type="ECO:0000313" key="7">
    <source>
        <dbReference type="EMBL" id="MBB3713413.1"/>
    </source>
</evidence>
<comment type="caution">
    <text evidence="7">The sequence shown here is derived from an EMBL/GenBank/DDBJ whole genome shotgun (WGS) entry which is preliminary data.</text>
</comment>
<dbReference type="SUPFAM" id="SSF81273">
    <property type="entry name" value="H-NS histone-like proteins"/>
    <property type="match status" value="1"/>
</dbReference>
<protein>
    <submittedName>
        <fullName evidence="7">DNA-binding protein H-NS</fullName>
    </submittedName>
</protein>
<name>A0ABR6HSM7_9RHOB</name>
<keyword evidence="3" id="KW-0963">Cytoplasm</keyword>
<comment type="similarity">
    <text evidence="2">Belongs to the histone-like protein H-NS family.</text>
</comment>